<dbReference type="GO" id="GO:0030638">
    <property type="term" value="P:polyketide metabolic process"/>
    <property type="evidence" value="ECO:0007669"/>
    <property type="project" value="InterPro"/>
</dbReference>
<evidence type="ECO:0000313" key="2">
    <source>
        <dbReference type="Proteomes" id="UP000183028"/>
    </source>
</evidence>
<sequence>MSKKLQNATNLYLRGIRDGAVDVVLNNYMGKTYRQHSTGVSEGKEGFKAFFTDFFKRNPKRDIQVVRAFEDGEYVFMHVYQNLNHGGAKWITTDIFRADEEGRIIEHWDVIDAFYQDDEIFGSFEIKDEELTESNKSVVRAYLTEVMQNHKLETFNQYVADEMKEHDLSISNYAIWIQEHDVQYDFVFKVLGAGNYVVAYSKASIDHKDYALFDIFRLDQGKIVEHWMNKEIMPAYAELTNSGKF</sequence>
<dbReference type="EMBL" id="FNYK01000011">
    <property type="protein sequence ID" value="SEI59751.1"/>
    <property type="molecule type" value="Genomic_DNA"/>
</dbReference>
<dbReference type="PANTHER" id="PTHR38436">
    <property type="entry name" value="POLYKETIDE CYCLASE SNOAL-LIKE DOMAIN"/>
    <property type="match status" value="1"/>
</dbReference>
<proteinExistence type="predicted"/>
<protein>
    <submittedName>
        <fullName evidence="1">Predicted SnoaL-like aldol condensation-catalyzing enzyme</fullName>
    </submittedName>
</protein>
<dbReference type="SUPFAM" id="SSF54427">
    <property type="entry name" value="NTF2-like"/>
    <property type="match status" value="2"/>
</dbReference>
<evidence type="ECO:0000313" key="1">
    <source>
        <dbReference type="EMBL" id="SEI59751.1"/>
    </source>
</evidence>
<dbReference type="PANTHER" id="PTHR38436:SF1">
    <property type="entry name" value="ESTER CYCLASE"/>
    <property type="match status" value="1"/>
</dbReference>
<reference evidence="2" key="1">
    <citation type="submission" date="2016-10" db="EMBL/GenBank/DDBJ databases">
        <authorList>
            <person name="Varghese N."/>
        </authorList>
    </citation>
    <scope>NUCLEOTIDE SEQUENCE [LARGE SCALE GENOMIC DNA]</scope>
    <source>
        <strain evidence="2">DSM 20406</strain>
    </source>
</reference>
<gene>
    <name evidence="1" type="ORF">SAMN04487834_101143</name>
</gene>
<dbReference type="RefSeq" id="WP_074731514.1">
    <property type="nucleotide sequence ID" value="NZ_FNYK01000011.1"/>
</dbReference>
<dbReference type="Proteomes" id="UP000183028">
    <property type="component" value="Unassembled WGS sequence"/>
</dbReference>
<dbReference type="OrthoDB" id="9812089at2"/>
<dbReference type="InterPro" id="IPR032710">
    <property type="entry name" value="NTF2-like_dom_sf"/>
</dbReference>
<dbReference type="Gene3D" id="3.10.450.50">
    <property type="match status" value="2"/>
</dbReference>
<dbReference type="InterPro" id="IPR009959">
    <property type="entry name" value="Cyclase_SnoaL-like"/>
</dbReference>
<dbReference type="STRING" id="322505.SAMN04487836_12712"/>
<dbReference type="AlphaFoldDB" id="A0A1H6RVJ1"/>
<keyword evidence="2" id="KW-1185">Reference proteome</keyword>
<name>A0A1H6RVJ1_9FIRM</name>
<dbReference type="Pfam" id="PF07366">
    <property type="entry name" value="SnoaL"/>
    <property type="match status" value="1"/>
</dbReference>
<dbReference type="eggNOG" id="COG4922">
    <property type="taxonomic scope" value="Bacteria"/>
</dbReference>
<accession>A0A1H6RVJ1</accession>
<organism evidence="1 2">
    <name type="scientific">Sharpea azabuensis</name>
    <dbReference type="NCBI Taxonomy" id="322505"/>
    <lineage>
        <taxon>Bacteria</taxon>
        <taxon>Bacillati</taxon>
        <taxon>Bacillota</taxon>
        <taxon>Erysipelotrichia</taxon>
        <taxon>Erysipelotrichales</taxon>
        <taxon>Coprobacillaceae</taxon>
        <taxon>Sharpea</taxon>
    </lineage>
</organism>